<dbReference type="Proteomes" id="UP000189911">
    <property type="component" value="Chromosome F"/>
</dbReference>
<name>A0A1G4KD56_9SACH</name>
<dbReference type="InterPro" id="IPR008402">
    <property type="entry name" value="APC_su15/mnd2"/>
</dbReference>
<proteinExistence type="predicted"/>
<dbReference type="GO" id="GO:0005680">
    <property type="term" value="C:anaphase-promoting complex"/>
    <property type="evidence" value="ECO:0007669"/>
    <property type="project" value="InterPro"/>
</dbReference>
<protein>
    <submittedName>
        <fullName evidence="2">LANO_0F17216g1_1</fullName>
    </submittedName>
</protein>
<organism evidence="2 3">
    <name type="scientific">Lachancea nothofagi CBS 11611</name>
    <dbReference type="NCBI Taxonomy" id="1266666"/>
    <lineage>
        <taxon>Eukaryota</taxon>
        <taxon>Fungi</taxon>
        <taxon>Dikarya</taxon>
        <taxon>Ascomycota</taxon>
        <taxon>Saccharomycotina</taxon>
        <taxon>Saccharomycetes</taxon>
        <taxon>Saccharomycetales</taxon>
        <taxon>Saccharomycetaceae</taxon>
        <taxon>Lachancea</taxon>
    </lineage>
</organism>
<evidence type="ECO:0000256" key="1">
    <source>
        <dbReference type="SAM" id="MobiDB-lite"/>
    </source>
</evidence>
<feature type="compositionally biased region" description="Polar residues" evidence="1">
    <location>
        <begin position="286"/>
        <end position="296"/>
    </location>
</feature>
<feature type="region of interest" description="Disordered" evidence="1">
    <location>
        <begin position="38"/>
        <end position="77"/>
    </location>
</feature>
<evidence type="ECO:0000313" key="3">
    <source>
        <dbReference type="Proteomes" id="UP000189911"/>
    </source>
</evidence>
<dbReference type="Pfam" id="PF05841">
    <property type="entry name" value="Apc15p"/>
    <property type="match status" value="1"/>
</dbReference>
<reference evidence="3" key="1">
    <citation type="submission" date="2016-03" db="EMBL/GenBank/DDBJ databases">
        <authorList>
            <person name="Devillers Hugo."/>
        </authorList>
    </citation>
    <scope>NUCLEOTIDE SEQUENCE [LARGE SCALE GENOMIC DNA]</scope>
</reference>
<dbReference type="GO" id="GO:0031145">
    <property type="term" value="P:anaphase-promoting complex-dependent catabolic process"/>
    <property type="evidence" value="ECO:0007669"/>
    <property type="project" value="InterPro"/>
</dbReference>
<dbReference type="AlphaFoldDB" id="A0A1G4KD56"/>
<keyword evidence="3" id="KW-1185">Reference proteome</keyword>
<sequence>MDFSLSSTLSLAMDTMAKPQHTNAVKDLPVFKTLEETSTLRNDPRSWKPTRSSNNSRHDTRKQPYPPSLAAYSTGREQPFYLKEKEPSPRFNEFEMQLELHGRSLNNIKMIGWDSIRPIGIAYTLKEQDELAKLEAKEEEQQVQHQPQNAQNIILEENIESPAREPILEQPPSPDMDINLDHNVQEDETSYDYDDEFARIDGEDEEPVSNQATTTRHDQTVQQFIETSHIEGLGHPYDVENNYHLAYSYADPESHDDDVPHGEEAISLLPPVLITDADSFDMSANGPGSLNINSSHSPSFSRRRYQSRRQGLDSSDCE</sequence>
<gene>
    <name evidence="2" type="ORF">LANO_0F17216G</name>
</gene>
<evidence type="ECO:0000313" key="2">
    <source>
        <dbReference type="EMBL" id="SCV02363.1"/>
    </source>
</evidence>
<dbReference type="OrthoDB" id="4047136at2759"/>
<feature type="region of interest" description="Disordered" evidence="1">
    <location>
        <begin position="278"/>
        <end position="318"/>
    </location>
</feature>
<dbReference type="EMBL" id="LT598452">
    <property type="protein sequence ID" value="SCV02363.1"/>
    <property type="molecule type" value="Genomic_DNA"/>
</dbReference>
<accession>A0A1G4KD56</accession>